<protein>
    <submittedName>
        <fullName evidence="1">Uncharacterized protein</fullName>
    </submittedName>
</protein>
<reference evidence="1" key="1">
    <citation type="submission" date="2021-01" db="EMBL/GenBank/DDBJ databases">
        <title>Whole genome shotgun sequence of Actinoplanes capillaceus NBRC 16408.</title>
        <authorList>
            <person name="Komaki H."/>
            <person name="Tamura T."/>
        </authorList>
    </citation>
    <scope>NUCLEOTIDE SEQUENCE [LARGE SCALE GENOMIC DNA]</scope>
    <source>
        <strain evidence="1">NBRC 16408</strain>
    </source>
</reference>
<accession>A0ABQ3WK48</accession>
<sequence length="56" mass="6557">MWLEEPDEYQIFVCASWHRDRPDESAAAVRTVLSEPPPRWPAKWHSIKADRETPPA</sequence>
<name>A0ABQ3WK48_9ACTN</name>
<organism evidence="1">
    <name type="scientific">Actinoplanes campanulatus</name>
    <dbReference type="NCBI Taxonomy" id="113559"/>
    <lineage>
        <taxon>Bacteria</taxon>
        <taxon>Bacillati</taxon>
        <taxon>Actinomycetota</taxon>
        <taxon>Actinomycetes</taxon>
        <taxon>Micromonosporales</taxon>
        <taxon>Micromonosporaceae</taxon>
        <taxon>Actinoplanes</taxon>
    </lineage>
</organism>
<gene>
    <name evidence="1" type="ORF">Aca07nite_39040</name>
</gene>
<proteinExistence type="predicted"/>
<comment type="caution">
    <text evidence="1">The sequence shown here is derived from an EMBL/GenBank/DDBJ whole genome shotgun (WGS) entry which is preliminary data.</text>
</comment>
<dbReference type="EMBL" id="BOMF01000076">
    <property type="protein sequence ID" value="GID46629.1"/>
    <property type="molecule type" value="Genomic_DNA"/>
</dbReference>
<evidence type="ECO:0000313" key="1">
    <source>
        <dbReference type="EMBL" id="GID46629.1"/>
    </source>
</evidence>